<evidence type="ECO:0000313" key="2">
    <source>
        <dbReference type="Proteomes" id="UP000824890"/>
    </source>
</evidence>
<dbReference type="EMBL" id="JAGKQM010000017">
    <property type="protein sequence ID" value="KAH0866851.1"/>
    <property type="molecule type" value="Genomic_DNA"/>
</dbReference>
<protein>
    <submittedName>
        <fullName evidence="1">Uncharacterized protein</fullName>
    </submittedName>
</protein>
<gene>
    <name evidence="1" type="ORF">HID58_073873</name>
</gene>
<dbReference type="Proteomes" id="UP000824890">
    <property type="component" value="Unassembled WGS sequence"/>
</dbReference>
<feature type="non-terminal residue" evidence="1">
    <location>
        <position position="1"/>
    </location>
</feature>
<proteinExistence type="predicted"/>
<keyword evidence="2" id="KW-1185">Reference proteome</keyword>
<reference evidence="1 2" key="1">
    <citation type="submission" date="2021-05" db="EMBL/GenBank/DDBJ databases">
        <title>Genome Assembly of Synthetic Allotetraploid Brassica napus Reveals Homoeologous Exchanges between Subgenomes.</title>
        <authorList>
            <person name="Davis J.T."/>
        </authorList>
    </citation>
    <scope>NUCLEOTIDE SEQUENCE [LARGE SCALE GENOMIC DNA]</scope>
    <source>
        <strain evidence="2">cv. Da-Ae</strain>
        <tissue evidence="1">Seedling</tissue>
    </source>
</reference>
<organism evidence="1 2">
    <name type="scientific">Brassica napus</name>
    <name type="common">Rape</name>
    <dbReference type="NCBI Taxonomy" id="3708"/>
    <lineage>
        <taxon>Eukaryota</taxon>
        <taxon>Viridiplantae</taxon>
        <taxon>Streptophyta</taxon>
        <taxon>Embryophyta</taxon>
        <taxon>Tracheophyta</taxon>
        <taxon>Spermatophyta</taxon>
        <taxon>Magnoliopsida</taxon>
        <taxon>eudicotyledons</taxon>
        <taxon>Gunneridae</taxon>
        <taxon>Pentapetalae</taxon>
        <taxon>rosids</taxon>
        <taxon>malvids</taxon>
        <taxon>Brassicales</taxon>
        <taxon>Brassicaceae</taxon>
        <taxon>Brassiceae</taxon>
        <taxon>Brassica</taxon>
    </lineage>
</organism>
<accession>A0ABQ7YFB4</accession>
<sequence>DPLISFGLPCTVRLLGGLPGFLLPASLITFGAGSCVDGAMGPNLRVAGTLSLEGCCSGVFTETLVVVTSLVTSFNKVGAWGKVRYSEGHCSREGRLGEKTEKRRDSNFCLASSSTFSFQ</sequence>
<name>A0ABQ7YFB4_BRANA</name>
<comment type="caution">
    <text evidence="1">The sequence shown here is derived from an EMBL/GenBank/DDBJ whole genome shotgun (WGS) entry which is preliminary data.</text>
</comment>
<evidence type="ECO:0000313" key="1">
    <source>
        <dbReference type="EMBL" id="KAH0866851.1"/>
    </source>
</evidence>